<dbReference type="InterPro" id="IPR017853">
    <property type="entry name" value="GH"/>
</dbReference>
<dbReference type="Gene3D" id="2.40.70.10">
    <property type="entry name" value="Acid Proteases"/>
    <property type="match status" value="1"/>
</dbReference>
<sequence>MTKIKKAVDCATVLTASSAQAIKHAGYGAVLRYLGNWQKSLGAKEPTAILNARLVLGLIWEGDPTSVKDFTAAQAKSDVQGAVASVQSSGAPPGTGIVFTADYDAASADMSAIVAYFGVIINQITDYKPGAYGDYAVLTALYQAYGDKLFYWQTSGWSNGKKFAQAVLYQHVYDQSIGGVACDVDTVSGDPHWWAAANKTVGGSQLTTKYPAVQAQLNGKSVLAIAVGDVTYLIWTVARDIGLNITKADLGDVEIDGKKPPQVVQDDNTYIEWSSIPGLTAHKLSGGGFNFTTKPASTSATATHDYQLVVSQPATEIAGTWAPITITTMDGDTPVGHQIVTITVNGVQVCKDYTDQTSGGYEYDLNESTNKTDTVAVSWTDPSGKTRTVTNSTQFQVPTVTSTPLPSDDSVVVQFPLLPSSDSSNAILFDAKTTTGADLTLQLDTGAFELMLTAADAKALNAPNLGATSVQGVGGQSQAYYSQVDVVINGVAFEGIKCVVDPGFAGNSLFGYQFFIDNKYELLVSQKHNTVTFCK</sequence>
<feature type="domain" description="Rv2525c-like glycoside hydrolase-like" evidence="1">
    <location>
        <begin position="20"/>
        <end position="186"/>
    </location>
</feature>
<organism evidence="2 3">
    <name type="scientific">Alicyclobacillus fodiniaquatilis</name>
    <dbReference type="NCBI Taxonomy" id="1661150"/>
    <lineage>
        <taxon>Bacteria</taxon>
        <taxon>Bacillati</taxon>
        <taxon>Bacillota</taxon>
        <taxon>Bacilli</taxon>
        <taxon>Bacillales</taxon>
        <taxon>Alicyclobacillaceae</taxon>
        <taxon>Alicyclobacillus</taxon>
    </lineage>
</organism>
<dbReference type="EMBL" id="JBHUCX010000028">
    <property type="protein sequence ID" value="MFD1675396.1"/>
    <property type="molecule type" value="Genomic_DNA"/>
</dbReference>
<dbReference type="RefSeq" id="WP_377943269.1">
    <property type="nucleotide sequence ID" value="NZ_JBHUCX010000028.1"/>
</dbReference>
<name>A0ABW4JI61_9BACL</name>
<dbReference type="Gene3D" id="3.20.20.80">
    <property type="entry name" value="Glycosidases"/>
    <property type="match status" value="1"/>
</dbReference>
<keyword evidence="2" id="KW-0378">Hydrolase</keyword>
<protein>
    <submittedName>
        <fullName evidence="2">Glycoside hydrolase domain-containing protein</fullName>
    </submittedName>
</protein>
<reference evidence="3" key="1">
    <citation type="journal article" date="2019" name="Int. J. Syst. Evol. Microbiol.">
        <title>The Global Catalogue of Microorganisms (GCM) 10K type strain sequencing project: providing services to taxonomists for standard genome sequencing and annotation.</title>
        <authorList>
            <consortium name="The Broad Institute Genomics Platform"/>
            <consortium name="The Broad Institute Genome Sequencing Center for Infectious Disease"/>
            <person name="Wu L."/>
            <person name="Ma J."/>
        </authorList>
    </citation>
    <scope>NUCLEOTIDE SEQUENCE [LARGE SCALE GENOMIC DNA]</scope>
    <source>
        <strain evidence="3">CGMCC 1.12286</strain>
    </source>
</reference>
<evidence type="ECO:0000313" key="3">
    <source>
        <dbReference type="Proteomes" id="UP001597079"/>
    </source>
</evidence>
<dbReference type="Proteomes" id="UP001597079">
    <property type="component" value="Unassembled WGS sequence"/>
</dbReference>
<dbReference type="SUPFAM" id="SSF51445">
    <property type="entry name" value="(Trans)glycosidases"/>
    <property type="match status" value="1"/>
</dbReference>
<dbReference type="InterPro" id="IPR015020">
    <property type="entry name" value="Rv2525c-like_Glyco_Hydro-like"/>
</dbReference>
<dbReference type="GO" id="GO:0016787">
    <property type="term" value="F:hydrolase activity"/>
    <property type="evidence" value="ECO:0007669"/>
    <property type="project" value="UniProtKB-KW"/>
</dbReference>
<keyword evidence="3" id="KW-1185">Reference proteome</keyword>
<comment type="caution">
    <text evidence="2">The sequence shown here is derived from an EMBL/GenBank/DDBJ whole genome shotgun (WGS) entry which is preliminary data.</text>
</comment>
<accession>A0ABW4JI61</accession>
<proteinExistence type="predicted"/>
<evidence type="ECO:0000313" key="2">
    <source>
        <dbReference type="EMBL" id="MFD1675396.1"/>
    </source>
</evidence>
<gene>
    <name evidence="2" type="ORF">ACFSB2_11895</name>
</gene>
<dbReference type="Pfam" id="PF08924">
    <property type="entry name" value="Rv2525c_GlyHyd-like"/>
    <property type="match status" value="1"/>
</dbReference>
<dbReference type="InterPro" id="IPR021109">
    <property type="entry name" value="Peptidase_aspartic_dom_sf"/>
</dbReference>
<evidence type="ECO:0000259" key="1">
    <source>
        <dbReference type="Pfam" id="PF08924"/>
    </source>
</evidence>
<dbReference type="Pfam" id="PF13650">
    <property type="entry name" value="Asp_protease_2"/>
    <property type="match status" value="1"/>
</dbReference>